<dbReference type="RefSeq" id="WP_158632767.1">
    <property type="nucleotide sequence ID" value="NZ_RSCL01000002.1"/>
</dbReference>
<keyword evidence="2" id="KW-1185">Reference proteome</keyword>
<evidence type="ECO:0000313" key="2">
    <source>
        <dbReference type="Proteomes" id="UP000271624"/>
    </source>
</evidence>
<sequence>MKETRPKHINARVTEDEHEWLQRRANKLGMTLSNYIRYVCLNADIKSNVG</sequence>
<dbReference type="InterPro" id="IPR053842">
    <property type="entry name" value="NikA-like"/>
</dbReference>
<evidence type="ECO:0000313" key="1">
    <source>
        <dbReference type="EMBL" id="RUT08867.1"/>
    </source>
</evidence>
<reference evidence="1" key="2">
    <citation type="journal article" date="2019" name="Genome Biol. Evol.">
        <title>Day and night: Metabolic profiles and evolutionary relationships of six axenic non-marine cyanobacteria.</title>
        <authorList>
            <person name="Will S.E."/>
            <person name="Henke P."/>
            <person name="Boedeker C."/>
            <person name="Huang S."/>
            <person name="Brinkmann H."/>
            <person name="Rohde M."/>
            <person name="Jarek M."/>
            <person name="Friedl T."/>
            <person name="Seufert S."/>
            <person name="Schumacher M."/>
            <person name="Overmann J."/>
            <person name="Neumann-Schaal M."/>
            <person name="Petersen J."/>
        </authorList>
    </citation>
    <scope>NUCLEOTIDE SEQUENCE [LARGE SCALE GENOMIC DNA]</scope>
    <source>
        <strain evidence="1">PCC 7102</strain>
    </source>
</reference>
<dbReference type="EMBL" id="RSCL01000002">
    <property type="protein sequence ID" value="RUT08867.1"/>
    <property type="molecule type" value="Genomic_DNA"/>
</dbReference>
<dbReference type="OrthoDB" id="9944169at2"/>
<name>A0A433VRY5_9CYAN</name>
<gene>
    <name evidence="1" type="ORF">DSM106972_009200</name>
</gene>
<proteinExistence type="predicted"/>
<organism evidence="1 2">
    <name type="scientific">Dulcicalothrix desertica PCC 7102</name>
    <dbReference type="NCBI Taxonomy" id="232991"/>
    <lineage>
        <taxon>Bacteria</taxon>
        <taxon>Bacillati</taxon>
        <taxon>Cyanobacteriota</taxon>
        <taxon>Cyanophyceae</taxon>
        <taxon>Nostocales</taxon>
        <taxon>Calotrichaceae</taxon>
        <taxon>Dulcicalothrix</taxon>
    </lineage>
</organism>
<dbReference type="AlphaFoldDB" id="A0A433VRY5"/>
<dbReference type="Pfam" id="PF21983">
    <property type="entry name" value="NikA-like"/>
    <property type="match status" value="1"/>
</dbReference>
<evidence type="ECO:0008006" key="3">
    <source>
        <dbReference type="Google" id="ProtNLM"/>
    </source>
</evidence>
<dbReference type="Proteomes" id="UP000271624">
    <property type="component" value="Unassembled WGS sequence"/>
</dbReference>
<protein>
    <recommendedName>
        <fullName evidence="3">Mobilization protein</fullName>
    </recommendedName>
</protein>
<comment type="caution">
    <text evidence="1">The sequence shown here is derived from an EMBL/GenBank/DDBJ whole genome shotgun (WGS) entry which is preliminary data.</text>
</comment>
<accession>A0A433VRY5</accession>
<reference evidence="1" key="1">
    <citation type="submission" date="2018-12" db="EMBL/GenBank/DDBJ databases">
        <authorList>
            <person name="Will S."/>
            <person name="Neumann-Schaal M."/>
            <person name="Henke P."/>
        </authorList>
    </citation>
    <scope>NUCLEOTIDE SEQUENCE</scope>
    <source>
        <strain evidence="1">PCC 7102</strain>
    </source>
</reference>